<keyword evidence="3" id="KW-1185">Reference proteome</keyword>
<evidence type="ECO:0000313" key="3">
    <source>
        <dbReference type="Proteomes" id="UP000835052"/>
    </source>
</evidence>
<reference evidence="2" key="1">
    <citation type="submission" date="2020-10" db="EMBL/GenBank/DDBJ databases">
        <authorList>
            <person name="Kikuchi T."/>
        </authorList>
    </citation>
    <scope>NUCLEOTIDE SEQUENCE</scope>
    <source>
        <strain evidence="2">NKZ352</strain>
    </source>
</reference>
<sequence>MSKPRKEARRIRRQKPTDPMWINKIVERLTFEHAYVNRRALGFKPSRLYEDTSVAPDYVYKVIFETWNAGEQEGWVEEEVVKTDSALFSRFQEESGGYLQVDKDRSIINFKWSDEDMEESDLTDDPISSDETFDDSFMADHGDDAVKHPKPDTNKRLKTRPEDRRRSSKIAIRPIFSSEEEDSSESNENSPIRT</sequence>
<dbReference type="OrthoDB" id="5811295at2759"/>
<name>A0A8S1HPV8_9PELO</name>
<evidence type="ECO:0000313" key="2">
    <source>
        <dbReference type="EMBL" id="CAD6198066.1"/>
    </source>
</evidence>
<feature type="region of interest" description="Disordered" evidence="1">
    <location>
        <begin position="118"/>
        <end position="194"/>
    </location>
</feature>
<organism evidence="2 3">
    <name type="scientific">Caenorhabditis auriculariae</name>
    <dbReference type="NCBI Taxonomy" id="2777116"/>
    <lineage>
        <taxon>Eukaryota</taxon>
        <taxon>Metazoa</taxon>
        <taxon>Ecdysozoa</taxon>
        <taxon>Nematoda</taxon>
        <taxon>Chromadorea</taxon>
        <taxon>Rhabditida</taxon>
        <taxon>Rhabditina</taxon>
        <taxon>Rhabditomorpha</taxon>
        <taxon>Rhabditoidea</taxon>
        <taxon>Rhabditidae</taxon>
        <taxon>Peloderinae</taxon>
        <taxon>Caenorhabditis</taxon>
    </lineage>
</organism>
<protein>
    <submittedName>
        <fullName evidence="2">Uncharacterized protein</fullName>
    </submittedName>
</protein>
<proteinExistence type="predicted"/>
<accession>A0A8S1HPV8</accession>
<gene>
    <name evidence="2" type="ORF">CAUJ_LOCUS13973</name>
</gene>
<dbReference type="EMBL" id="CAJGYM010000114">
    <property type="protein sequence ID" value="CAD6198066.1"/>
    <property type="molecule type" value="Genomic_DNA"/>
</dbReference>
<comment type="caution">
    <text evidence="2">The sequence shown here is derived from an EMBL/GenBank/DDBJ whole genome shotgun (WGS) entry which is preliminary data.</text>
</comment>
<feature type="compositionally biased region" description="Basic and acidic residues" evidence="1">
    <location>
        <begin position="138"/>
        <end position="165"/>
    </location>
</feature>
<dbReference type="Proteomes" id="UP000835052">
    <property type="component" value="Unassembled WGS sequence"/>
</dbReference>
<evidence type="ECO:0000256" key="1">
    <source>
        <dbReference type="SAM" id="MobiDB-lite"/>
    </source>
</evidence>
<feature type="compositionally biased region" description="Acidic residues" evidence="1">
    <location>
        <begin position="118"/>
        <end position="134"/>
    </location>
</feature>
<dbReference type="AlphaFoldDB" id="A0A8S1HPV8"/>